<dbReference type="SMART" id="SM00344">
    <property type="entry name" value="HTH_ASNC"/>
    <property type="match status" value="1"/>
</dbReference>
<dbReference type="CDD" id="cd00090">
    <property type="entry name" value="HTH_ARSR"/>
    <property type="match status" value="1"/>
</dbReference>
<accession>A0A285EI68</accession>
<dbReference type="EMBL" id="OBDO01000008">
    <property type="protein sequence ID" value="SNX97726.1"/>
    <property type="molecule type" value="Genomic_DNA"/>
</dbReference>
<dbReference type="InterPro" id="IPR036390">
    <property type="entry name" value="WH_DNA-bd_sf"/>
</dbReference>
<dbReference type="GO" id="GO:0043200">
    <property type="term" value="P:response to amino acid"/>
    <property type="evidence" value="ECO:0007669"/>
    <property type="project" value="TreeGrafter"/>
</dbReference>
<dbReference type="InterPro" id="IPR011991">
    <property type="entry name" value="ArsR-like_HTH"/>
</dbReference>
<proteinExistence type="predicted"/>
<dbReference type="InterPro" id="IPR000485">
    <property type="entry name" value="AsnC-type_HTH_dom"/>
</dbReference>
<evidence type="ECO:0000256" key="3">
    <source>
        <dbReference type="ARBA" id="ARBA00023163"/>
    </source>
</evidence>
<gene>
    <name evidence="6" type="ORF">SAMN06893097_10891</name>
</gene>
<dbReference type="GO" id="GO:0005829">
    <property type="term" value="C:cytosol"/>
    <property type="evidence" value="ECO:0007669"/>
    <property type="project" value="TreeGrafter"/>
</dbReference>
<feature type="region of interest" description="Disordered" evidence="4">
    <location>
        <begin position="1"/>
        <end position="44"/>
    </location>
</feature>
<dbReference type="InterPro" id="IPR019888">
    <property type="entry name" value="Tscrpt_reg_AsnC-like"/>
</dbReference>
<evidence type="ECO:0000259" key="5">
    <source>
        <dbReference type="PROSITE" id="PS50956"/>
    </source>
</evidence>
<dbReference type="AlphaFoldDB" id="A0A285EI68"/>
<dbReference type="Proteomes" id="UP000219514">
    <property type="component" value="Unassembled WGS sequence"/>
</dbReference>
<sequence length="193" mass="21171">MRRPVGADRAGAGSYSALMTRRSTRVEEDGQTGEPGDLRAAPPKTAIDDTDREILRVLQVDGRTSNSEVARRLGVTETTVRKRLAAMLESDLVSVVAVPTPRLAGYTVSAIIGISVQLKSLQSVAQALVQRREVRYCGISAGRYDLMVEAFFTDQEHLVTFATEVLGTLEGITDVETSLILKIEKFSYEWQIP</sequence>
<dbReference type="GO" id="GO:0043565">
    <property type="term" value="F:sequence-specific DNA binding"/>
    <property type="evidence" value="ECO:0007669"/>
    <property type="project" value="InterPro"/>
</dbReference>
<dbReference type="PANTHER" id="PTHR30154">
    <property type="entry name" value="LEUCINE-RESPONSIVE REGULATORY PROTEIN"/>
    <property type="match status" value="1"/>
</dbReference>
<dbReference type="InterPro" id="IPR019887">
    <property type="entry name" value="Tscrpt_reg_AsnC/Lrp_C"/>
</dbReference>
<name>A0A285EI68_9ACTN</name>
<dbReference type="PANTHER" id="PTHR30154:SF34">
    <property type="entry name" value="TRANSCRIPTIONAL REGULATOR AZLB"/>
    <property type="match status" value="1"/>
</dbReference>
<dbReference type="Pfam" id="PF13404">
    <property type="entry name" value="HTH_AsnC-type"/>
    <property type="match status" value="1"/>
</dbReference>
<dbReference type="SUPFAM" id="SSF54909">
    <property type="entry name" value="Dimeric alpha+beta barrel"/>
    <property type="match status" value="1"/>
</dbReference>
<keyword evidence="7" id="KW-1185">Reference proteome</keyword>
<protein>
    <submittedName>
        <fullName evidence="6">Transcriptional regulator, AsnC family</fullName>
    </submittedName>
</protein>
<keyword evidence="3" id="KW-0804">Transcription</keyword>
<feature type="domain" description="HTH asnC-type" evidence="5">
    <location>
        <begin position="47"/>
        <end position="107"/>
    </location>
</feature>
<evidence type="ECO:0000256" key="1">
    <source>
        <dbReference type="ARBA" id="ARBA00023015"/>
    </source>
</evidence>
<dbReference type="InterPro" id="IPR036388">
    <property type="entry name" value="WH-like_DNA-bd_sf"/>
</dbReference>
<dbReference type="PROSITE" id="PS50956">
    <property type="entry name" value="HTH_ASNC_2"/>
    <property type="match status" value="1"/>
</dbReference>
<keyword evidence="1" id="KW-0805">Transcription regulation</keyword>
<evidence type="ECO:0000313" key="7">
    <source>
        <dbReference type="Proteomes" id="UP000219514"/>
    </source>
</evidence>
<reference evidence="6 7" key="1">
    <citation type="submission" date="2017-09" db="EMBL/GenBank/DDBJ databases">
        <authorList>
            <person name="Ehlers B."/>
            <person name="Leendertz F.H."/>
        </authorList>
    </citation>
    <scope>NUCLEOTIDE SEQUENCE [LARGE SCALE GENOMIC DNA]</scope>
    <source>
        <strain evidence="6 7">DSM 46844</strain>
    </source>
</reference>
<dbReference type="Pfam" id="PF01037">
    <property type="entry name" value="AsnC_trans_reg"/>
    <property type="match status" value="1"/>
</dbReference>
<evidence type="ECO:0000256" key="4">
    <source>
        <dbReference type="SAM" id="MobiDB-lite"/>
    </source>
</evidence>
<dbReference type="PRINTS" id="PR00033">
    <property type="entry name" value="HTHASNC"/>
</dbReference>
<evidence type="ECO:0000313" key="6">
    <source>
        <dbReference type="EMBL" id="SNX97726.1"/>
    </source>
</evidence>
<dbReference type="Gene3D" id="1.10.10.10">
    <property type="entry name" value="Winged helix-like DNA-binding domain superfamily/Winged helix DNA-binding domain"/>
    <property type="match status" value="1"/>
</dbReference>
<organism evidence="6 7">
    <name type="scientific">Geodermatophilus sabuli</name>
    <dbReference type="NCBI Taxonomy" id="1564158"/>
    <lineage>
        <taxon>Bacteria</taxon>
        <taxon>Bacillati</taxon>
        <taxon>Actinomycetota</taxon>
        <taxon>Actinomycetes</taxon>
        <taxon>Geodermatophilales</taxon>
        <taxon>Geodermatophilaceae</taxon>
        <taxon>Geodermatophilus</taxon>
    </lineage>
</organism>
<evidence type="ECO:0000256" key="2">
    <source>
        <dbReference type="ARBA" id="ARBA00023125"/>
    </source>
</evidence>
<dbReference type="InterPro" id="IPR011008">
    <property type="entry name" value="Dimeric_a/b-barrel"/>
</dbReference>
<keyword evidence="2" id="KW-0238">DNA-binding</keyword>
<dbReference type="SUPFAM" id="SSF46785">
    <property type="entry name" value="Winged helix' DNA-binding domain"/>
    <property type="match status" value="1"/>
</dbReference>
<dbReference type="Gene3D" id="3.30.70.920">
    <property type="match status" value="1"/>
</dbReference>